<sequence>MLMIRMMGTLLGFGFKPANNEADQVLTRCLNEPAGNAVSVPWLGQEGLNRTGRLAAIASIAGGSFGLAKKGNAYKFYYRRALAGFRFAEIWTIWKSAAFAAPLVVCAMSVADGRSGAAAFAQFVVGFLTTILFLPRGLLGVGTHFSAAATTGKASYGPSGVLNLAMGLYGMTAVITSSVKNWDIQGFAQAFAAGEMYLANNSLRFYLQNELLGVLAFMLVLAFAFWYVSFQYVGARASAEKVFNILRVRASTVYDLYPGSLQESATVLKAPQVALGFLAYVVFVIGLILKPAVTTVMGLGG</sequence>
<dbReference type="EMBL" id="RBOW01000228">
    <property type="protein sequence ID" value="RMN37399.1"/>
    <property type="molecule type" value="Genomic_DNA"/>
</dbReference>
<dbReference type="Proteomes" id="UP000281372">
    <property type="component" value="Unassembled WGS sequence"/>
</dbReference>
<feature type="transmembrane region" description="Helical" evidence="1">
    <location>
        <begin position="117"/>
        <end position="134"/>
    </location>
</feature>
<name>A0A3M3LQ14_PSECA</name>
<protein>
    <submittedName>
        <fullName evidence="2">Uncharacterized protein</fullName>
    </submittedName>
</protein>
<evidence type="ECO:0000313" key="2">
    <source>
        <dbReference type="EMBL" id="RMN37399.1"/>
    </source>
</evidence>
<proteinExistence type="predicted"/>
<accession>A0A3M3LQ14</accession>
<reference evidence="2 3" key="1">
    <citation type="submission" date="2018-08" db="EMBL/GenBank/DDBJ databases">
        <title>Recombination of ecologically and evolutionarily significant loci maintains genetic cohesion in the Pseudomonas syringae species complex.</title>
        <authorList>
            <person name="Dillon M."/>
            <person name="Thakur S."/>
            <person name="Almeida R.N.D."/>
            <person name="Weir B.S."/>
            <person name="Guttman D.S."/>
        </authorList>
    </citation>
    <scope>NUCLEOTIDE SEQUENCE [LARGE SCALE GENOMIC DNA]</scope>
    <source>
        <strain evidence="2 3">ICMP 2821</strain>
    </source>
</reference>
<comment type="caution">
    <text evidence="2">The sequence shown here is derived from an EMBL/GenBank/DDBJ whole genome shotgun (WGS) entry which is preliminary data.</text>
</comment>
<feature type="transmembrane region" description="Helical" evidence="1">
    <location>
        <begin position="270"/>
        <end position="289"/>
    </location>
</feature>
<keyword evidence="1" id="KW-0472">Membrane</keyword>
<feature type="transmembrane region" description="Helical" evidence="1">
    <location>
        <begin position="90"/>
        <end position="111"/>
    </location>
</feature>
<keyword evidence="1" id="KW-1133">Transmembrane helix</keyword>
<keyword evidence="1" id="KW-0812">Transmembrane</keyword>
<dbReference type="AlphaFoldDB" id="A0A3M3LQ14"/>
<evidence type="ECO:0000313" key="3">
    <source>
        <dbReference type="Proteomes" id="UP000281372"/>
    </source>
</evidence>
<feature type="transmembrane region" description="Helical" evidence="1">
    <location>
        <begin position="211"/>
        <end position="228"/>
    </location>
</feature>
<evidence type="ECO:0000256" key="1">
    <source>
        <dbReference type="SAM" id="Phobius"/>
    </source>
</evidence>
<organism evidence="2 3">
    <name type="scientific">Pseudomonas cannabina</name>
    <dbReference type="NCBI Taxonomy" id="86840"/>
    <lineage>
        <taxon>Bacteria</taxon>
        <taxon>Pseudomonadati</taxon>
        <taxon>Pseudomonadota</taxon>
        <taxon>Gammaproteobacteria</taxon>
        <taxon>Pseudomonadales</taxon>
        <taxon>Pseudomonadaceae</taxon>
        <taxon>Pseudomonas</taxon>
    </lineage>
</organism>
<gene>
    <name evidence="2" type="ORF">ALQ64_01971</name>
</gene>